<dbReference type="Gene3D" id="3.30.200.20">
    <property type="entry name" value="Phosphorylase Kinase, domain 1"/>
    <property type="match status" value="1"/>
</dbReference>
<dbReference type="SMART" id="SM00408">
    <property type="entry name" value="IGc2"/>
    <property type="match status" value="2"/>
</dbReference>
<evidence type="ECO:0000256" key="8">
    <source>
        <dbReference type="PIRSR" id="PIRSR000615-2"/>
    </source>
</evidence>
<dbReference type="GO" id="GO:0043235">
    <property type="term" value="C:receptor complex"/>
    <property type="evidence" value="ECO:0007669"/>
    <property type="project" value="TreeGrafter"/>
</dbReference>
<dbReference type="SMART" id="SM00409">
    <property type="entry name" value="IG"/>
    <property type="match status" value="2"/>
</dbReference>
<evidence type="ECO:0000256" key="7">
    <source>
        <dbReference type="ARBA" id="ARBA00023319"/>
    </source>
</evidence>
<protein>
    <recommendedName>
        <fullName evidence="14">Receptor protein-tyrosine kinase</fullName>
    </recommendedName>
</protein>
<dbReference type="InterPro" id="IPR007110">
    <property type="entry name" value="Ig-like_dom"/>
</dbReference>
<dbReference type="GO" id="GO:0004714">
    <property type="term" value="F:transmembrane receptor protein tyrosine kinase activity"/>
    <property type="evidence" value="ECO:0007669"/>
    <property type="project" value="TreeGrafter"/>
</dbReference>
<accession>A0A9W9ZCD1</accession>
<dbReference type="InterPro" id="IPR003599">
    <property type="entry name" value="Ig_sub"/>
</dbReference>
<dbReference type="InterPro" id="IPR036179">
    <property type="entry name" value="Ig-like_dom_sf"/>
</dbReference>
<gene>
    <name evidence="12" type="ORF">OS493_018776</name>
</gene>
<keyword evidence="2" id="KW-0812">Transmembrane</keyword>
<dbReference type="Pfam" id="PF13927">
    <property type="entry name" value="Ig_3"/>
    <property type="match status" value="1"/>
</dbReference>
<feature type="domain" description="Protein kinase" evidence="10">
    <location>
        <begin position="288"/>
        <end position="432"/>
    </location>
</feature>
<evidence type="ECO:0000256" key="5">
    <source>
        <dbReference type="ARBA" id="ARBA00023157"/>
    </source>
</evidence>
<dbReference type="InterPro" id="IPR011009">
    <property type="entry name" value="Kinase-like_dom_sf"/>
</dbReference>
<evidence type="ECO:0000256" key="9">
    <source>
        <dbReference type="PROSITE-ProRule" id="PRU10141"/>
    </source>
</evidence>
<reference evidence="12" key="1">
    <citation type="submission" date="2023-01" db="EMBL/GenBank/DDBJ databases">
        <title>Genome assembly of the deep-sea coral Lophelia pertusa.</title>
        <authorList>
            <person name="Herrera S."/>
            <person name="Cordes E."/>
        </authorList>
    </citation>
    <scope>NUCLEOTIDE SEQUENCE</scope>
    <source>
        <strain evidence="12">USNM1676648</strain>
        <tissue evidence="12">Polyp</tissue>
    </source>
</reference>
<dbReference type="PROSITE" id="PS50835">
    <property type="entry name" value="IG_LIKE"/>
    <property type="match status" value="2"/>
</dbReference>
<evidence type="ECO:0000259" key="11">
    <source>
        <dbReference type="PROSITE" id="PS50835"/>
    </source>
</evidence>
<keyword evidence="8 9" id="KW-0547">Nucleotide-binding</keyword>
<keyword evidence="5" id="KW-1015">Disulfide bond</keyword>
<evidence type="ECO:0000313" key="13">
    <source>
        <dbReference type="Proteomes" id="UP001163046"/>
    </source>
</evidence>
<keyword evidence="3" id="KW-1133">Transmembrane helix</keyword>
<organism evidence="12 13">
    <name type="scientific">Desmophyllum pertusum</name>
    <dbReference type="NCBI Taxonomy" id="174260"/>
    <lineage>
        <taxon>Eukaryota</taxon>
        <taxon>Metazoa</taxon>
        <taxon>Cnidaria</taxon>
        <taxon>Anthozoa</taxon>
        <taxon>Hexacorallia</taxon>
        <taxon>Scleractinia</taxon>
        <taxon>Caryophylliina</taxon>
        <taxon>Caryophylliidae</taxon>
        <taxon>Desmophyllum</taxon>
    </lineage>
</organism>
<dbReference type="Proteomes" id="UP001163046">
    <property type="component" value="Unassembled WGS sequence"/>
</dbReference>
<sequence>MYRIRIYQSLLLFGLSIYPDCFSSAQLCVKREDVYKTPKAPPVALHISEFPDDDVIPIGYNITIACIGNSSKEGDSKNSEQPFWIQLFFNSIKVKTCGGLYSDRQESKICKLHIKKISKNHSGEYGCIVSNRFGCTTAALSLDLKEPSKPQFYTHPISRNNILTGQSVNFSCEALGIPKPVITWFKDGRRVPKDEIKGIKAFSLLTFESVERQDQGRYWCLANNNEGWNRSNVANLTEGTIAHLRDEQTVLEIQAEADRDENEVFDEETYLREMGIDRNWQIPRENLEITDDQLGRGEFGMVNKGFYMRRDGSKLPVAVKTLIDNNNQTQRLALISEMETLTSVGRHPNIVSLVGACTFEEPLYVVIEFVPGGSLDKLLHNSEVQRSIEQEDQPYVNIWSRLTERELLQIASDIANGMMHLESKLASDILIS</sequence>
<comment type="subcellular location">
    <subcellularLocation>
        <location evidence="1">Membrane</location>
        <topology evidence="1">Single-pass membrane protein</topology>
    </subcellularLocation>
</comment>
<evidence type="ECO:0000256" key="4">
    <source>
        <dbReference type="ARBA" id="ARBA00023136"/>
    </source>
</evidence>
<keyword evidence="7" id="KW-0393">Immunoglobulin domain</keyword>
<dbReference type="Gene3D" id="2.60.40.10">
    <property type="entry name" value="Immunoglobulins"/>
    <property type="match status" value="2"/>
</dbReference>
<dbReference type="GO" id="GO:0007169">
    <property type="term" value="P:cell surface receptor protein tyrosine kinase signaling pathway"/>
    <property type="evidence" value="ECO:0007669"/>
    <property type="project" value="TreeGrafter"/>
</dbReference>
<dbReference type="PANTHER" id="PTHR24416:SF622">
    <property type="entry name" value="PROTEIN KINASE DOMAIN-CONTAINING PROTEIN"/>
    <property type="match status" value="1"/>
</dbReference>
<evidence type="ECO:0000259" key="10">
    <source>
        <dbReference type="PROSITE" id="PS50011"/>
    </source>
</evidence>
<proteinExistence type="predicted"/>
<dbReference type="OrthoDB" id="5987747at2759"/>
<feature type="binding site" evidence="8">
    <location>
        <begin position="295"/>
        <end position="302"/>
    </location>
    <ligand>
        <name>ATP</name>
        <dbReference type="ChEBI" id="CHEBI:30616"/>
    </ligand>
</feature>
<dbReference type="Pfam" id="PF07714">
    <property type="entry name" value="PK_Tyr_Ser-Thr"/>
    <property type="match status" value="1"/>
</dbReference>
<dbReference type="GO" id="GO:0005524">
    <property type="term" value="F:ATP binding"/>
    <property type="evidence" value="ECO:0007669"/>
    <property type="project" value="UniProtKB-UniRule"/>
</dbReference>
<evidence type="ECO:0000313" key="12">
    <source>
        <dbReference type="EMBL" id="KAJ7378982.1"/>
    </source>
</evidence>
<dbReference type="PANTHER" id="PTHR24416">
    <property type="entry name" value="TYROSINE-PROTEIN KINASE RECEPTOR"/>
    <property type="match status" value="1"/>
</dbReference>
<keyword evidence="6" id="KW-0325">Glycoprotein</keyword>
<dbReference type="PROSITE" id="PS00107">
    <property type="entry name" value="PROTEIN_KINASE_ATP"/>
    <property type="match status" value="1"/>
</dbReference>
<dbReference type="InterPro" id="IPR003598">
    <property type="entry name" value="Ig_sub2"/>
</dbReference>
<evidence type="ECO:0000256" key="1">
    <source>
        <dbReference type="ARBA" id="ARBA00004167"/>
    </source>
</evidence>
<dbReference type="SUPFAM" id="SSF48726">
    <property type="entry name" value="Immunoglobulin"/>
    <property type="match status" value="2"/>
</dbReference>
<dbReference type="AlphaFoldDB" id="A0A9W9ZCD1"/>
<dbReference type="EMBL" id="MU826360">
    <property type="protein sequence ID" value="KAJ7378982.1"/>
    <property type="molecule type" value="Genomic_DNA"/>
</dbReference>
<feature type="binding site" evidence="8 9">
    <location>
        <position position="320"/>
    </location>
    <ligand>
        <name>ATP</name>
        <dbReference type="ChEBI" id="CHEBI:30616"/>
    </ligand>
</feature>
<evidence type="ECO:0000256" key="6">
    <source>
        <dbReference type="ARBA" id="ARBA00023180"/>
    </source>
</evidence>
<keyword evidence="13" id="KW-1185">Reference proteome</keyword>
<comment type="caution">
    <text evidence="12">The sequence shown here is derived from an EMBL/GenBank/DDBJ whole genome shotgun (WGS) entry which is preliminary data.</text>
</comment>
<dbReference type="InterPro" id="IPR001245">
    <property type="entry name" value="Ser-Thr/Tyr_kinase_cat_dom"/>
</dbReference>
<keyword evidence="4" id="KW-0472">Membrane</keyword>
<dbReference type="InterPro" id="IPR050122">
    <property type="entry name" value="RTK"/>
</dbReference>
<dbReference type="SUPFAM" id="SSF56112">
    <property type="entry name" value="Protein kinase-like (PK-like)"/>
    <property type="match status" value="1"/>
</dbReference>
<feature type="domain" description="Ig-like" evidence="11">
    <location>
        <begin position="41"/>
        <end position="143"/>
    </location>
</feature>
<name>A0A9W9ZCD1_9CNID</name>
<evidence type="ECO:0000256" key="3">
    <source>
        <dbReference type="ARBA" id="ARBA00022989"/>
    </source>
</evidence>
<dbReference type="GO" id="GO:0005886">
    <property type="term" value="C:plasma membrane"/>
    <property type="evidence" value="ECO:0007669"/>
    <property type="project" value="TreeGrafter"/>
</dbReference>
<dbReference type="FunFam" id="2.60.40.10:FF:000032">
    <property type="entry name" value="palladin isoform X1"/>
    <property type="match status" value="1"/>
</dbReference>
<keyword evidence="8 9" id="KW-0067">ATP-binding</keyword>
<dbReference type="CDD" id="cd00096">
    <property type="entry name" value="Ig"/>
    <property type="match status" value="1"/>
</dbReference>
<dbReference type="InterPro" id="IPR017441">
    <property type="entry name" value="Protein_kinase_ATP_BS"/>
</dbReference>
<dbReference type="InterPro" id="IPR000719">
    <property type="entry name" value="Prot_kinase_dom"/>
</dbReference>
<evidence type="ECO:0008006" key="14">
    <source>
        <dbReference type="Google" id="ProtNLM"/>
    </source>
</evidence>
<dbReference type="PROSITE" id="PS50011">
    <property type="entry name" value="PROTEIN_KINASE_DOM"/>
    <property type="match status" value="1"/>
</dbReference>
<evidence type="ECO:0000256" key="2">
    <source>
        <dbReference type="ARBA" id="ARBA00022692"/>
    </source>
</evidence>
<dbReference type="InterPro" id="IPR013783">
    <property type="entry name" value="Ig-like_fold"/>
</dbReference>
<feature type="domain" description="Ig-like" evidence="11">
    <location>
        <begin position="150"/>
        <end position="237"/>
    </location>
</feature>